<dbReference type="EMBL" id="JAIZAY010000003">
    <property type="protein sequence ID" value="KAJ8044707.1"/>
    <property type="molecule type" value="Genomic_DNA"/>
</dbReference>
<dbReference type="OrthoDB" id="73997at2759"/>
<feature type="domain" description="DUF2428" evidence="4">
    <location>
        <begin position="908"/>
        <end position="1169"/>
    </location>
</feature>
<dbReference type="Proteomes" id="UP001152320">
    <property type="component" value="Chromosome 3"/>
</dbReference>
<evidence type="ECO:0000256" key="2">
    <source>
        <dbReference type="ARBA" id="ARBA00022694"/>
    </source>
</evidence>
<feature type="domain" description="tRNA (32-2'-O)-methyltransferase regulator THADA-like C-terminal TPR repeats region" evidence="6">
    <location>
        <begin position="1171"/>
        <end position="1330"/>
    </location>
</feature>
<reference evidence="7" key="1">
    <citation type="submission" date="2021-10" db="EMBL/GenBank/DDBJ databases">
        <title>Tropical sea cucumber genome reveals ecological adaptation and Cuvierian tubules defense mechanism.</title>
        <authorList>
            <person name="Chen T."/>
        </authorList>
    </citation>
    <scope>NUCLEOTIDE SEQUENCE</scope>
    <source>
        <strain evidence="7">Nanhai2018</strain>
        <tissue evidence="7">Muscle</tissue>
    </source>
</reference>
<evidence type="ECO:0000259" key="5">
    <source>
        <dbReference type="Pfam" id="PF25150"/>
    </source>
</evidence>
<dbReference type="Pfam" id="PF25151">
    <property type="entry name" value="TPR_Trm732_C"/>
    <property type="match status" value="1"/>
</dbReference>
<protein>
    <recommendedName>
        <fullName evidence="3">tRNA (32-2'-O)-methyltransferase regulator THADA</fullName>
    </recommendedName>
</protein>
<dbReference type="InterPro" id="IPR019442">
    <property type="entry name" value="THADA/TRM732_DUF2428"/>
</dbReference>
<sequence>MEDIVENLKDLSCEEKQSPLWDMVMNCMLQKDEINKLKFLRKVAQHLKKNQRIDTPPDEAVYVKTFTNMFKAVEPKSALCRTIKSILQSFPNTLQESVIEGMCTSLKEELSYQTGLPAPTLRRRFEYVAAHLENFPVGELVVEASVIHVLTFLQDGLYQTVQNTRNSANLVEKTIWMGHSLAGLKTIITVVQKSSKIIDEQIKDVTCSTAVEDIISEALEILNDECFSLECRSASGLTLSLLSKVLFGEEISLKKLVRAVLSIHQDAGDSSCDRSHLCKAFLLETPLSHLFLLHGLLAMYSPQALLQIMTIRESQEVILTNIVFWELVKLSSVITDASQSLCVARSLVQWTIVARNCVVLSDDLKTALCGTEEIPKAVLDYIWQNWDHPVDGIRHQCRSIFQNLIETHVKCQPDGIKEDLFLTDLFHTLVKSSRQVRGKYGLLVSLVGYIQISDVLRMHPSIAADLMMAMNEQSMAPFVSDLLEKLFNQHLHQCQDNIEEWCTTWISPALKIQLDSRDLPQQNKYLTQYFVPKILKCNPPCLSFVTKSLDTGKPSILHSSKQLSVLVTWLKVSRSLGILSNNSNKETAEGDFASHHLWRGIVSLRALQQALCHRNSQVSLSALGLLCESNKTSEALTVHELALLRQSLPLHMANQSAAFRQQLVALIKKLLFRLRESSMSFEKRLAKAKLKKDKVEEDTLVTRLSSYKDFLNWLWMQLMKGLSPGSSYPRRATSLFILSVIKSLFKDVNCKHFDYNGQWNSKNCSLLLHRLTDTFDANKVVAFDLLRDLSQATIGWQDKTALYKMYDCALQLSSSNKPHHCETAAYLLRLLARQKNPAVKTGCGFEDNVRGIVTDLCQVLKQQIIIGQSSLCEAAASGAMYGILHCIRATLSDVCLQEVGDYTEWIDVLHQVMSLSLEVASVAAPIVCNSSPEGYIPDLNNVSSHQDPSLVSSSPSQTAAPLEIFHVTPQMVLVCCWRSMKEVSLTLGHLALTLPLEGEEQGAFILSIKQIEDMGNFFLKLLQESKHRGAFELAYAGFEKLCTKLWRSTNSSLLSLPRKWLHHLMSEVTEGVESLCATRRSAGVPFSIQAIVGSEPDSFGKKNFKETMTKLIKLVSCETNSGDVIKKQVHALNILRAMYRDTRLGEEVFQFIADGVKAAVTGFGSHLWAVRNSSTLLFSALVTRIFGVNREKDELSKKNCMTGRELFSRFPTLHSFLMDQLNKSLESNQNGSLLHPSLFPTLILLSHLHPSYQEDDTTLHSTRKMIPLVIRCCNCAVYKTRCMAARALQSLVSLNDVIPTLVSLAQSLPLTIEDGMCQNKVHGVLLMISSLLEGHVKKTEVATNTVERFFSDVVPILKSRLWIASSLNKCATTRAAFLNLLNQTVLDEVWIHSISLSPEMQETLSSFQVCASNVIISELIHQFAYSQPDCVTLATEQATAVTMIILLLHDSCREDCDFNSSDEKSQNKILIRFSDEITASRSDLVMNLLNTPFYEVRNIALRFINTIHSWEQPLGFLNERRNSDFTEPDWVLNHTSMNNPELSKLVAMVIEGEPNMECLEQILQALNHSYPIQDVVKILEETYNISSIEYFNLLLKLSSSYKAGDGVCGPLIELTGRLLTLVENQTDTNSFNGMLTEWINLVEELCNEDASSVFNLQVCRSLNNVIFIKELNKKFGNQVVRLWNILLFLLLQGDDVTIQMAVGILLRVSKVTTDNLKKDGDEELYFRDMHSNLAIKLAVKVFIELVLDNSPSLCLSSLCSWACGDMPLKEKDSLADYGEEASSNKIFEKGEVQSSLASTSLIDAALLGIVSIGDKMKFSKLSYNSSEEIPRDLQQENEISNINIAETYQLRVTLSDKSLDILKTAAHELFQNMCSQLSAFLHAEPHYETTSKFLRARQFEDSWTHFSRYLACLTSLSSCSFCLSSRPQHLHNEMEILKIRGCNIFVGHFA</sequence>
<dbReference type="InterPro" id="IPR056843">
    <property type="entry name" value="THADA-like_TPR"/>
</dbReference>
<comment type="caution">
    <text evidence="7">The sequence shown here is derived from an EMBL/GenBank/DDBJ whole genome shotgun (WGS) entry which is preliminary data.</text>
</comment>
<accession>A0A9Q1CG86</accession>
<evidence type="ECO:0000256" key="1">
    <source>
        <dbReference type="ARBA" id="ARBA00010409"/>
    </source>
</evidence>
<evidence type="ECO:0000313" key="8">
    <source>
        <dbReference type="Proteomes" id="UP001152320"/>
    </source>
</evidence>
<dbReference type="InterPro" id="IPR016024">
    <property type="entry name" value="ARM-type_fold"/>
</dbReference>
<gene>
    <name evidence="7" type="ORF">HOLleu_07518</name>
</gene>
<dbReference type="GO" id="GO:0005829">
    <property type="term" value="C:cytosol"/>
    <property type="evidence" value="ECO:0007669"/>
    <property type="project" value="TreeGrafter"/>
</dbReference>
<dbReference type="Pfam" id="PF10350">
    <property type="entry name" value="DUF2428"/>
    <property type="match status" value="1"/>
</dbReference>
<dbReference type="InterPro" id="IPR051954">
    <property type="entry name" value="tRNA_methyltransferase_THADA"/>
</dbReference>
<dbReference type="SUPFAM" id="SSF48371">
    <property type="entry name" value="ARM repeat"/>
    <property type="match status" value="1"/>
</dbReference>
<dbReference type="PANTHER" id="PTHR14387">
    <property type="entry name" value="THADA/DEATH RECEPTOR INTERACTING PROTEIN"/>
    <property type="match status" value="1"/>
</dbReference>
<keyword evidence="8" id="KW-1185">Reference proteome</keyword>
<comment type="similarity">
    <text evidence="1">Belongs to the THADA family.</text>
</comment>
<evidence type="ECO:0000259" key="4">
    <source>
        <dbReference type="Pfam" id="PF10350"/>
    </source>
</evidence>
<name>A0A9Q1CG86_HOLLE</name>
<evidence type="ECO:0000259" key="6">
    <source>
        <dbReference type="Pfam" id="PF25151"/>
    </source>
</evidence>
<organism evidence="7 8">
    <name type="scientific">Holothuria leucospilota</name>
    <name type="common">Black long sea cucumber</name>
    <name type="synonym">Mertensiothuria leucospilota</name>
    <dbReference type="NCBI Taxonomy" id="206669"/>
    <lineage>
        <taxon>Eukaryota</taxon>
        <taxon>Metazoa</taxon>
        <taxon>Echinodermata</taxon>
        <taxon>Eleutherozoa</taxon>
        <taxon>Echinozoa</taxon>
        <taxon>Holothuroidea</taxon>
        <taxon>Aspidochirotacea</taxon>
        <taxon>Aspidochirotida</taxon>
        <taxon>Holothuriidae</taxon>
        <taxon>Holothuria</taxon>
    </lineage>
</organism>
<evidence type="ECO:0000313" key="7">
    <source>
        <dbReference type="EMBL" id="KAJ8044707.1"/>
    </source>
</evidence>
<dbReference type="Pfam" id="PF25150">
    <property type="entry name" value="TPR_Trm732"/>
    <property type="match status" value="1"/>
</dbReference>
<evidence type="ECO:0000256" key="3">
    <source>
        <dbReference type="ARBA" id="ARBA00035698"/>
    </source>
</evidence>
<dbReference type="PANTHER" id="PTHR14387:SF7">
    <property type="entry name" value="THYROID ADENOMA-ASSOCIATED PROTEIN"/>
    <property type="match status" value="1"/>
</dbReference>
<dbReference type="InterPro" id="IPR056842">
    <property type="entry name" value="THADA-like_TPR_C"/>
</dbReference>
<dbReference type="GO" id="GO:0030488">
    <property type="term" value="P:tRNA methylation"/>
    <property type="evidence" value="ECO:0007669"/>
    <property type="project" value="TreeGrafter"/>
</dbReference>
<proteinExistence type="inferred from homology"/>
<feature type="domain" description="tRNA (32-2'-O)-methyltransferase regulator THADA-like TPR repeats region" evidence="5">
    <location>
        <begin position="501"/>
        <end position="779"/>
    </location>
</feature>
<keyword evidence="2" id="KW-0819">tRNA processing</keyword>